<protein>
    <submittedName>
        <fullName evidence="2">Intracellular sulfur oxidation protein, DsrE/DsrF family</fullName>
    </submittedName>
</protein>
<dbReference type="SUPFAM" id="SSF75169">
    <property type="entry name" value="DsrEFH-like"/>
    <property type="match status" value="1"/>
</dbReference>
<dbReference type="Pfam" id="PF02635">
    <property type="entry name" value="DsrE"/>
    <property type="match status" value="1"/>
</dbReference>
<dbReference type="InterPro" id="IPR003787">
    <property type="entry name" value="Sulphur_relay_DsrE/F-like"/>
</dbReference>
<evidence type="ECO:0000313" key="2">
    <source>
        <dbReference type="EMBL" id="SHO47284.1"/>
    </source>
</evidence>
<accession>A0A1M7Y4M9</accession>
<organism evidence="2 3">
    <name type="scientific">Desulfopila aestuarii DSM 18488</name>
    <dbReference type="NCBI Taxonomy" id="1121416"/>
    <lineage>
        <taxon>Bacteria</taxon>
        <taxon>Pseudomonadati</taxon>
        <taxon>Thermodesulfobacteriota</taxon>
        <taxon>Desulfobulbia</taxon>
        <taxon>Desulfobulbales</taxon>
        <taxon>Desulfocapsaceae</taxon>
        <taxon>Desulfopila</taxon>
    </lineage>
</organism>
<evidence type="ECO:0000256" key="1">
    <source>
        <dbReference type="SAM" id="SignalP"/>
    </source>
</evidence>
<dbReference type="RefSeq" id="WP_073613129.1">
    <property type="nucleotide sequence ID" value="NZ_FRFE01000007.1"/>
</dbReference>
<feature type="signal peptide" evidence="1">
    <location>
        <begin position="1"/>
        <end position="26"/>
    </location>
</feature>
<keyword evidence="3" id="KW-1185">Reference proteome</keyword>
<sequence>MKSRVPAIIIVLIITAFFCASGPTLAATIDDSDSLAGVKETKTLFDVSVSEPEKLEFYLRVIKRTYDGLVRQGQKPDMVIAFRGPSVLLINSETWSYSEEDEKILKQAAVLLQELKALDVRLEACSVATELFKVDNSTILPEIKVVGNTFISLTGYQMKGYALIPIH</sequence>
<dbReference type="AlphaFoldDB" id="A0A1M7Y4M9"/>
<reference evidence="2 3" key="1">
    <citation type="submission" date="2016-12" db="EMBL/GenBank/DDBJ databases">
        <authorList>
            <person name="Song W.-J."/>
            <person name="Kurnit D.M."/>
        </authorList>
    </citation>
    <scope>NUCLEOTIDE SEQUENCE [LARGE SCALE GENOMIC DNA]</scope>
    <source>
        <strain evidence="2 3">DSM 18488</strain>
    </source>
</reference>
<gene>
    <name evidence="2" type="ORF">SAMN02745220_01812</name>
</gene>
<keyword evidence="1" id="KW-0732">Signal</keyword>
<dbReference type="STRING" id="1121416.SAMN02745220_01812"/>
<dbReference type="InterPro" id="IPR027396">
    <property type="entry name" value="DsrEFH-like"/>
</dbReference>
<evidence type="ECO:0000313" key="3">
    <source>
        <dbReference type="Proteomes" id="UP000184603"/>
    </source>
</evidence>
<dbReference type="Proteomes" id="UP000184603">
    <property type="component" value="Unassembled WGS sequence"/>
</dbReference>
<dbReference type="Gene3D" id="3.40.1260.10">
    <property type="entry name" value="DsrEFH-like"/>
    <property type="match status" value="1"/>
</dbReference>
<dbReference type="OrthoDB" id="9799127at2"/>
<dbReference type="EMBL" id="FRFE01000007">
    <property type="protein sequence ID" value="SHO47284.1"/>
    <property type="molecule type" value="Genomic_DNA"/>
</dbReference>
<proteinExistence type="predicted"/>
<feature type="chain" id="PRO_5012025909" evidence="1">
    <location>
        <begin position="27"/>
        <end position="167"/>
    </location>
</feature>
<name>A0A1M7Y4M9_9BACT</name>